<evidence type="ECO:0000313" key="2">
    <source>
        <dbReference type="EMBL" id="NIZ68768.1"/>
    </source>
</evidence>
<dbReference type="Pfam" id="PF13588">
    <property type="entry name" value="HSDR_N_2"/>
    <property type="match status" value="1"/>
</dbReference>
<dbReference type="EMBL" id="JAATLM010000001">
    <property type="protein sequence ID" value="NIZ68768.1"/>
    <property type="molecule type" value="Genomic_DNA"/>
</dbReference>
<evidence type="ECO:0000259" key="1">
    <source>
        <dbReference type="Pfam" id="PF13588"/>
    </source>
</evidence>
<name>A0A968KV60_9SPIO</name>
<proteinExistence type="predicted"/>
<sequence>MGFSEDLYALGKKYQEYEEAGGKEGIMKVLPHEEAVKAAIIRPFIKVLGYDTANPLEVMPEYTADTPDKKGEKVDFAIMHNFSPILLIECKKADANLGKHSGQLYRYFSTEKAKFALLTNGKEYRFFSDLDEDNKMDTGHFLLADITKLNDDVINDLKRFRKDAFNQDELIEYAERSKYLALLKEKIKNDFENPEKDFVSILYTRIKGPKVTDKRLPGYTELVKTAWIQLLNENFNARIARATMPDTDPIQGSTTEKKGIETTEEELAFYKKVVNLLKDEVSAKDIAYRDAVGQFSILWQDNRRQPIVHFISESSSAYNGEKSITLFPINKETGEKTDSKMTIKSINDIKHHKETMLETIQFYQK</sequence>
<keyword evidence="3" id="KW-1185">Reference proteome</keyword>
<dbReference type="RefSeq" id="WP_167694886.1">
    <property type="nucleotide sequence ID" value="NZ_CP118181.1"/>
</dbReference>
<dbReference type="AlphaFoldDB" id="A0A968KV60"/>
<feature type="domain" description="Type I restriction enzyme R protein N-terminal" evidence="1">
    <location>
        <begin position="32"/>
        <end position="129"/>
    </location>
</feature>
<dbReference type="Gene3D" id="3.90.1570.30">
    <property type="match status" value="1"/>
</dbReference>
<accession>A0A968KV60</accession>
<protein>
    <recommendedName>
        <fullName evidence="1">Type I restriction enzyme R protein N-terminal domain-containing protein</fullName>
    </recommendedName>
</protein>
<dbReference type="Proteomes" id="UP000778951">
    <property type="component" value="Unassembled WGS sequence"/>
</dbReference>
<comment type="caution">
    <text evidence="2">The sequence shown here is derived from an EMBL/GenBank/DDBJ whole genome shotgun (WGS) entry which is preliminary data.</text>
</comment>
<dbReference type="InterPro" id="IPR029464">
    <property type="entry name" value="HSDR_N"/>
</dbReference>
<organism evidence="2 3">
    <name type="scientific">Entomospira culicis</name>
    <dbReference type="NCBI Taxonomy" id="2719989"/>
    <lineage>
        <taxon>Bacteria</taxon>
        <taxon>Pseudomonadati</taxon>
        <taxon>Spirochaetota</taxon>
        <taxon>Spirochaetia</taxon>
        <taxon>Spirochaetales</taxon>
        <taxon>Spirochaetaceae</taxon>
        <taxon>Entomospira</taxon>
    </lineage>
</organism>
<gene>
    <name evidence="2" type="ORF">HCT48_00845</name>
</gene>
<reference evidence="2" key="1">
    <citation type="submission" date="2020-03" db="EMBL/GenBank/DDBJ databases">
        <title>Spirochaetal bacteria isolated from arthropods constitute a novel genus Entomospira genus novum within the order Spirochaetales.</title>
        <authorList>
            <person name="Grana-Miraglia L."/>
            <person name="Sikutova S."/>
            <person name="Fingerle V."/>
            <person name="Sing A."/>
            <person name="Castillo-Ramirez S."/>
            <person name="Margos G."/>
            <person name="Rudolf I."/>
        </authorList>
    </citation>
    <scope>NUCLEOTIDE SEQUENCE</scope>
    <source>
        <strain evidence="2">BR149</strain>
    </source>
</reference>
<evidence type="ECO:0000313" key="3">
    <source>
        <dbReference type="Proteomes" id="UP000778951"/>
    </source>
</evidence>